<evidence type="ECO:0000256" key="1">
    <source>
        <dbReference type="ARBA" id="ARBA00004141"/>
    </source>
</evidence>
<protein>
    <submittedName>
        <fullName evidence="7">Pilin glycosylation enzyme</fullName>
    </submittedName>
</protein>
<proteinExistence type="predicted"/>
<sequence>MRKKVRSFSAKTVLAVTLIFFSFSMFSDLMPNIFRGYDSQRFFVLGLWSATIVYFLTRWAFLGTIPELIRIYFFPVVFPLLFILLAALPPHPVPHIWVEPLQYALFLTAVVIWASAYKNLGGWDTAKELILGLLFIASLYALMNINIYIFAALDGFSKITDVIPFGFENMRLWSQIATFILPLFALAGVLSQRFSSSLPLSFLMIGAGLWWWIALLTTSRGTIFSVVVATLFVSVMFRKYAFRVIKMLLIQAFLGLFFWILLSLYLPGLWSENDIQRGLSFSDSGRFALWAEAIQMSLVDFPLGMGPMSWVFHQPLTAGYERFGSIGSPHNMYLLWAAEYGWLFLAILIGSTLLTLMRLRSAFPRIRDFSESEQKHLLAGLSLSGAAGITDANFSGVFISPSSLFLAFFVFSQVLGILSCYAAEADGKIEKATSKNSRCPLFIRLSVFILVGLALCFYWFGLIEFFDAMSLDAETFREQERSPFAARFWLHGLFPRSP</sequence>
<name>G6YP42_9GAMM</name>
<evidence type="ECO:0000259" key="6">
    <source>
        <dbReference type="Pfam" id="PF04932"/>
    </source>
</evidence>
<dbReference type="AlphaFoldDB" id="G6YP42"/>
<gene>
    <name evidence="7" type="ORF">KYE_03020</name>
</gene>
<dbReference type="GO" id="GO:0016020">
    <property type="term" value="C:membrane"/>
    <property type="evidence" value="ECO:0007669"/>
    <property type="project" value="UniProtKB-SubCell"/>
</dbReference>
<comment type="subcellular location">
    <subcellularLocation>
        <location evidence="1">Membrane</location>
        <topology evidence="1">Multi-pass membrane protein</topology>
    </subcellularLocation>
</comment>
<dbReference type="Proteomes" id="UP000003208">
    <property type="component" value="Unassembled WGS sequence"/>
</dbReference>
<feature type="transmembrane region" description="Helical" evidence="5">
    <location>
        <begin position="42"/>
        <end position="61"/>
    </location>
</feature>
<feature type="transmembrane region" description="Helical" evidence="5">
    <location>
        <begin position="404"/>
        <end position="421"/>
    </location>
</feature>
<evidence type="ECO:0000256" key="3">
    <source>
        <dbReference type="ARBA" id="ARBA00022989"/>
    </source>
</evidence>
<keyword evidence="3 5" id="KW-1133">Transmembrane helix</keyword>
<feature type="domain" description="O-antigen ligase-related" evidence="6">
    <location>
        <begin position="210"/>
        <end position="348"/>
    </location>
</feature>
<dbReference type="PATRIC" id="fig|1094979.3.peg.566"/>
<accession>G6YP42</accession>
<feature type="transmembrane region" description="Helical" evidence="5">
    <location>
        <begin position="197"/>
        <end position="215"/>
    </location>
</feature>
<feature type="transmembrane region" description="Helical" evidence="5">
    <location>
        <begin position="100"/>
        <end position="117"/>
    </location>
</feature>
<dbReference type="RefSeq" id="WP_008170231.1">
    <property type="nucleotide sequence ID" value="NZ_AGTR01000013.1"/>
</dbReference>
<feature type="transmembrane region" description="Helical" evidence="5">
    <location>
        <begin position="68"/>
        <end position="88"/>
    </location>
</feature>
<feature type="transmembrane region" description="Helical" evidence="5">
    <location>
        <begin position="441"/>
        <end position="461"/>
    </location>
</feature>
<keyword evidence="8" id="KW-1185">Reference proteome</keyword>
<feature type="transmembrane region" description="Helical" evidence="5">
    <location>
        <begin position="333"/>
        <end position="356"/>
    </location>
</feature>
<feature type="transmembrane region" description="Helical" evidence="5">
    <location>
        <begin position="377"/>
        <end position="398"/>
    </location>
</feature>
<evidence type="ECO:0000256" key="2">
    <source>
        <dbReference type="ARBA" id="ARBA00022692"/>
    </source>
</evidence>
<feature type="transmembrane region" description="Helical" evidence="5">
    <location>
        <begin position="172"/>
        <end position="190"/>
    </location>
</feature>
<dbReference type="EMBL" id="AGTR01000013">
    <property type="protein sequence ID" value="EHJ06104.1"/>
    <property type="molecule type" value="Genomic_DNA"/>
</dbReference>
<feature type="transmembrane region" description="Helical" evidence="5">
    <location>
        <begin position="249"/>
        <end position="270"/>
    </location>
</feature>
<organism evidence="7 8">
    <name type="scientific">Marinobacter manganoxydans MnI7-9</name>
    <dbReference type="NCBI Taxonomy" id="1094979"/>
    <lineage>
        <taxon>Bacteria</taxon>
        <taxon>Pseudomonadati</taxon>
        <taxon>Pseudomonadota</taxon>
        <taxon>Gammaproteobacteria</taxon>
        <taxon>Pseudomonadales</taxon>
        <taxon>Marinobacteraceae</taxon>
        <taxon>Marinobacter</taxon>
    </lineage>
</organism>
<feature type="transmembrane region" description="Helical" evidence="5">
    <location>
        <begin position="129"/>
        <end position="152"/>
    </location>
</feature>
<keyword evidence="2 5" id="KW-0812">Transmembrane</keyword>
<keyword evidence="4 5" id="KW-0472">Membrane</keyword>
<dbReference type="InterPro" id="IPR007016">
    <property type="entry name" value="O-antigen_ligase-rel_domated"/>
</dbReference>
<reference evidence="7 8" key="1">
    <citation type="journal article" date="2012" name="J. Bacteriol.">
        <title>Genome sequence of deep-sea manganese-oxidizing bacterium Marinobacter manganoxydans MnI7-9.</title>
        <authorList>
            <person name="Wang H."/>
            <person name="Li H."/>
            <person name="Shao Z."/>
            <person name="Liao S."/>
            <person name="Johnstone L."/>
            <person name="Rensing C."/>
            <person name="Wang G."/>
        </authorList>
    </citation>
    <scope>NUCLEOTIDE SEQUENCE [LARGE SCALE GENOMIC DNA]</scope>
    <source>
        <strain evidence="7 8">MnI7-9</strain>
    </source>
</reference>
<feature type="transmembrane region" description="Helical" evidence="5">
    <location>
        <begin position="221"/>
        <end position="237"/>
    </location>
</feature>
<dbReference type="Pfam" id="PF04932">
    <property type="entry name" value="Wzy_C"/>
    <property type="match status" value="1"/>
</dbReference>
<feature type="transmembrane region" description="Helical" evidence="5">
    <location>
        <begin position="12"/>
        <end position="30"/>
    </location>
</feature>
<evidence type="ECO:0000256" key="5">
    <source>
        <dbReference type="SAM" id="Phobius"/>
    </source>
</evidence>
<evidence type="ECO:0000313" key="7">
    <source>
        <dbReference type="EMBL" id="EHJ06104.1"/>
    </source>
</evidence>
<evidence type="ECO:0000313" key="8">
    <source>
        <dbReference type="Proteomes" id="UP000003208"/>
    </source>
</evidence>
<evidence type="ECO:0000256" key="4">
    <source>
        <dbReference type="ARBA" id="ARBA00023136"/>
    </source>
</evidence>